<evidence type="ECO:0000256" key="5">
    <source>
        <dbReference type="SAM" id="MobiDB-lite"/>
    </source>
</evidence>
<name>A0AAF0INY7_9BASI</name>
<proteinExistence type="predicted"/>
<dbReference type="PANTHER" id="PTHR12652">
    <property type="entry name" value="PEROXISOMAL BIOGENESIS FACTOR 11"/>
    <property type="match status" value="1"/>
</dbReference>
<accession>A0AAF0INY7</accession>
<evidence type="ECO:0000256" key="2">
    <source>
        <dbReference type="ARBA" id="ARBA00023136"/>
    </source>
</evidence>
<dbReference type="Proteomes" id="UP001216638">
    <property type="component" value="Chromosome 1"/>
</dbReference>
<dbReference type="AlphaFoldDB" id="A0AAF0INY7"/>
<keyword evidence="2" id="KW-0472">Membrane</keyword>
<dbReference type="GO" id="GO:0005778">
    <property type="term" value="C:peroxisomal membrane"/>
    <property type="evidence" value="ECO:0007669"/>
    <property type="project" value="UniProtKB-SubCell"/>
</dbReference>
<dbReference type="EMBL" id="CP119951">
    <property type="protein sequence ID" value="WFC94290.1"/>
    <property type="molecule type" value="Genomic_DNA"/>
</dbReference>
<organism evidence="6 7">
    <name type="scientific">Malassezia brasiliensis</name>
    <dbReference type="NCBI Taxonomy" id="1821822"/>
    <lineage>
        <taxon>Eukaryota</taxon>
        <taxon>Fungi</taxon>
        <taxon>Dikarya</taxon>
        <taxon>Basidiomycota</taxon>
        <taxon>Ustilaginomycotina</taxon>
        <taxon>Malasseziomycetes</taxon>
        <taxon>Malasseziales</taxon>
        <taxon>Malasseziaceae</taxon>
        <taxon>Malassezia</taxon>
    </lineage>
</organism>
<keyword evidence="1" id="KW-0962">Peroxisome biogenesis</keyword>
<evidence type="ECO:0000256" key="1">
    <source>
        <dbReference type="ARBA" id="ARBA00022593"/>
    </source>
</evidence>
<feature type="region of interest" description="Disordered" evidence="5">
    <location>
        <begin position="200"/>
        <end position="224"/>
    </location>
</feature>
<dbReference type="GO" id="GO:0016559">
    <property type="term" value="P:peroxisome fission"/>
    <property type="evidence" value="ECO:0007669"/>
    <property type="project" value="InterPro"/>
</dbReference>
<dbReference type="PANTHER" id="PTHR12652:SF25">
    <property type="entry name" value="MICROBODY (PEROXISOME) PROLIFERATION PROTEIN PEROXIN 11C (EUROFUNG)"/>
    <property type="match status" value="1"/>
</dbReference>
<gene>
    <name evidence="6" type="ORF">MBRA1_000918</name>
</gene>
<evidence type="ECO:0000256" key="4">
    <source>
        <dbReference type="ARBA" id="ARBA00046271"/>
    </source>
</evidence>
<evidence type="ECO:0000313" key="6">
    <source>
        <dbReference type="EMBL" id="WFC94290.1"/>
    </source>
</evidence>
<keyword evidence="7" id="KW-1185">Reference proteome</keyword>
<dbReference type="InterPro" id="IPR008733">
    <property type="entry name" value="PEX11"/>
</dbReference>
<evidence type="ECO:0008006" key="8">
    <source>
        <dbReference type="Google" id="ProtNLM"/>
    </source>
</evidence>
<reference evidence="6" key="1">
    <citation type="submission" date="2023-03" db="EMBL/GenBank/DDBJ databases">
        <title>Mating type loci evolution in Malassezia.</title>
        <authorList>
            <person name="Coelho M.A."/>
        </authorList>
    </citation>
    <scope>NUCLEOTIDE SEQUENCE</scope>
    <source>
        <strain evidence="6">CBS 14135</strain>
    </source>
</reference>
<dbReference type="Pfam" id="PF05648">
    <property type="entry name" value="PEX11"/>
    <property type="match status" value="1"/>
</dbReference>
<evidence type="ECO:0000256" key="3">
    <source>
        <dbReference type="ARBA" id="ARBA00023140"/>
    </source>
</evidence>
<protein>
    <recommendedName>
        <fullName evidence="8">Peroxisomal biogenesis factor 11</fullName>
    </recommendedName>
</protein>
<sequence>MSQPARVPARTNKRTAIDEVLGVFRHVPPSKTLDHLGRFLSTWTGTDKSLMTVQYSSKAIVGVLLFLHGLRARLSLATANKVPSGVTRLTALADIIGDARILYRIWGIVPMIQWLISLERTPPPTKLLLQVERIQAWSMVVYCPMEALAYLGYHKVLNISPQRQGWLWKHALRLWLLYVVLQFVHIVEDNRLLRSRAKALERSRGHPQPHASKKSDQAEPLSEEQLTTRRMWDEIQERKDALVTNFWVYFGYLPPSVHWAVPSGVMAESWVGFFGAIAAIGGMITTWKATA</sequence>
<comment type="subcellular location">
    <subcellularLocation>
        <location evidence="4">Peroxisome membrane</location>
    </subcellularLocation>
</comment>
<keyword evidence="3" id="KW-0576">Peroxisome</keyword>
<evidence type="ECO:0000313" key="7">
    <source>
        <dbReference type="Proteomes" id="UP001216638"/>
    </source>
</evidence>